<feature type="region of interest" description="Disordered" evidence="1">
    <location>
        <begin position="65"/>
        <end position="84"/>
    </location>
</feature>
<sequence length="84" mass="9245">MRPRRRNGVGAELGVGARGWAFGMAATYEYRDTAGIRAGFPGLDRPETASLYWVISHTMTDNIRNTKAGVKHRTPAAMPETVPR</sequence>
<dbReference type="Proteomes" id="UP000257016">
    <property type="component" value="Unassembled WGS sequence"/>
</dbReference>
<comment type="caution">
    <text evidence="2">The sequence shown here is derived from an EMBL/GenBank/DDBJ whole genome shotgun (WGS) entry which is preliminary data.</text>
</comment>
<reference evidence="2 3" key="1">
    <citation type="submission" date="2018-01" db="EMBL/GenBank/DDBJ databases">
        <authorList>
            <person name="Clerissi C."/>
        </authorList>
    </citation>
    <scope>NUCLEOTIDE SEQUENCE [LARGE SCALE GENOMIC DNA]</scope>
    <source>
        <strain evidence="2">Cupriavidus taiwanensis LMG 19430</strain>
    </source>
</reference>
<protein>
    <submittedName>
        <fullName evidence="2">Uncharacterized protein</fullName>
    </submittedName>
</protein>
<dbReference type="EMBL" id="OFSN01000015">
    <property type="protein sequence ID" value="SOY66113.1"/>
    <property type="molecule type" value="Genomic_DNA"/>
</dbReference>
<proteinExistence type="predicted"/>
<name>A0A976A7I1_9BURK</name>
<evidence type="ECO:0000256" key="1">
    <source>
        <dbReference type="SAM" id="MobiDB-lite"/>
    </source>
</evidence>
<evidence type="ECO:0000313" key="2">
    <source>
        <dbReference type="EMBL" id="SOY66113.1"/>
    </source>
</evidence>
<accession>A0A976A7I1</accession>
<dbReference type="AlphaFoldDB" id="A0A976A7I1"/>
<organism evidence="2 3">
    <name type="scientific">Cupriavidus taiwanensis</name>
    <dbReference type="NCBI Taxonomy" id="164546"/>
    <lineage>
        <taxon>Bacteria</taxon>
        <taxon>Pseudomonadati</taxon>
        <taxon>Pseudomonadota</taxon>
        <taxon>Betaproteobacteria</taxon>
        <taxon>Burkholderiales</taxon>
        <taxon>Burkholderiaceae</taxon>
        <taxon>Cupriavidus</taxon>
    </lineage>
</organism>
<evidence type="ECO:0000313" key="3">
    <source>
        <dbReference type="Proteomes" id="UP000257016"/>
    </source>
</evidence>
<gene>
    <name evidence="2" type="ORF">CBM2586_B10708</name>
</gene>